<protein>
    <submittedName>
        <fullName evidence="4">MerR family transcriptional regulator</fullName>
    </submittedName>
</protein>
<keyword evidence="5" id="KW-1185">Reference proteome</keyword>
<evidence type="ECO:0000256" key="1">
    <source>
        <dbReference type="ARBA" id="ARBA00023125"/>
    </source>
</evidence>
<dbReference type="InterPro" id="IPR047057">
    <property type="entry name" value="MerR_fam"/>
</dbReference>
<comment type="caution">
    <text evidence="4">The sequence shown here is derived from an EMBL/GenBank/DDBJ whole genome shotgun (WGS) entry which is preliminary data.</text>
</comment>
<dbReference type="Gene3D" id="1.10.1660.10">
    <property type="match status" value="1"/>
</dbReference>
<name>A0A9X7JQV0_9ACTN</name>
<keyword evidence="1" id="KW-0238">DNA-binding</keyword>
<evidence type="ECO:0000256" key="2">
    <source>
        <dbReference type="SAM" id="MobiDB-lite"/>
    </source>
</evidence>
<feature type="compositionally biased region" description="Basic and acidic residues" evidence="2">
    <location>
        <begin position="1"/>
        <end position="34"/>
    </location>
</feature>
<feature type="domain" description="HTH merR-type" evidence="3">
    <location>
        <begin position="44"/>
        <end position="112"/>
    </location>
</feature>
<evidence type="ECO:0000313" key="4">
    <source>
        <dbReference type="EMBL" id="PSJ28137.1"/>
    </source>
</evidence>
<dbReference type="SMART" id="SM00422">
    <property type="entry name" value="HTH_MERR"/>
    <property type="match status" value="1"/>
</dbReference>
<gene>
    <name evidence="4" type="ORF">B7P34_14160</name>
</gene>
<dbReference type="Pfam" id="PF13411">
    <property type="entry name" value="MerR_1"/>
    <property type="match status" value="1"/>
</dbReference>
<dbReference type="Proteomes" id="UP000242427">
    <property type="component" value="Unassembled WGS sequence"/>
</dbReference>
<dbReference type="PROSITE" id="PS50937">
    <property type="entry name" value="HTH_MERR_2"/>
    <property type="match status" value="1"/>
</dbReference>
<accession>A0A9X7JQV0</accession>
<organism evidence="4 5">
    <name type="scientific">Streptosporangium nondiastaticum</name>
    <dbReference type="NCBI Taxonomy" id="35764"/>
    <lineage>
        <taxon>Bacteria</taxon>
        <taxon>Bacillati</taxon>
        <taxon>Actinomycetota</taxon>
        <taxon>Actinomycetes</taxon>
        <taxon>Streptosporangiales</taxon>
        <taxon>Streptosporangiaceae</taxon>
        <taxon>Streptosporangium</taxon>
    </lineage>
</organism>
<feature type="region of interest" description="Disordered" evidence="2">
    <location>
        <begin position="1"/>
        <end position="46"/>
    </location>
</feature>
<dbReference type="PANTHER" id="PTHR30204:SF93">
    <property type="entry name" value="HTH MERR-TYPE DOMAIN-CONTAINING PROTEIN"/>
    <property type="match status" value="1"/>
</dbReference>
<dbReference type="SUPFAM" id="SSF46955">
    <property type="entry name" value="Putative DNA-binding domain"/>
    <property type="match status" value="1"/>
</dbReference>
<dbReference type="InterPro" id="IPR000551">
    <property type="entry name" value="MerR-type_HTH_dom"/>
</dbReference>
<dbReference type="InterPro" id="IPR009061">
    <property type="entry name" value="DNA-bd_dom_put_sf"/>
</dbReference>
<proteinExistence type="predicted"/>
<sequence>MGDEGRRRRASDERASGERASDERAEPAAHESRAAEPAGPAARQYRAAELADAAGITPRTLRFYRERKLLPPPRREGRIAWYGPSHLARLRTIAALLERGHTLGGIAELISAFECGRDVGELLGLAGAAISVPWQEEAAVRLTPAELADRFAGEVTPENLTASLDMGYLGVDGDEIVHVSRRLLDASTALVRHGVPLAAVLAAGREVRAHADALAGTFTELIRTHVLPGLRPGEPATAAALTELRSIAKTVMDAEITMALDRRVRTEPAVWLGAHGAAGEPGPARPG</sequence>
<dbReference type="GO" id="GO:0003700">
    <property type="term" value="F:DNA-binding transcription factor activity"/>
    <property type="evidence" value="ECO:0007669"/>
    <property type="project" value="InterPro"/>
</dbReference>
<dbReference type="PANTHER" id="PTHR30204">
    <property type="entry name" value="REDOX-CYCLING DRUG-SENSING TRANSCRIPTIONAL ACTIVATOR SOXR"/>
    <property type="match status" value="1"/>
</dbReference>
<reference evidence="4 5" key="1">
    <citation type="submission" date="2018-03" db="EMBL/GenBank/DDBJ databases">
        <title>Chitinolytic properties of Streptosporangium nondiastaticum TBG75A20.</title>
        <authorList>
            <person name="Gayathri V."/>
            <person name="Shiburaj S."/>
        </authorList>
    </citation>
    <scope>NUCLEOTIDE SEQUENCE [LARGE SCALE GENOMIC DNA]</scope>
    <source>
        <strain evidence="4 5">TBG75A20</strain>
    </source>
</reference>
<dbReference type="EMBL" id="PXWG01000029">
    <property type="protein sequence ID" value="PSJ28137.1"/>
    <property type="molecule type" value="Genomic_DNA"/>
</dbReference>
<evidence type="ECO:0000313" key="5">
    <source>
        <dbReference type="Proteomes" id="UP000242427"/>
    </source>
</evidence>
<dbReference type="GO" id="GO:0003677">
    <property type="term" value="F:DNA binding"/>
    <property type="evidence" value="ECO:0007669"/>
    <property type="project" value="UniProtKB-KW"/>
</dbReference>
<dbReference type="OrthoDB" id="6716891at2"/>
<evidence type="ECO:0000259" key="3">
    <source>
        <dbReference type="PROSITE" id="PS50937"/>
    </source>
</evidence>
<dbReference type="AlphaFoldDB" id="A0A9X7JQV0"/>